<keyword evidence="5" id="KW-0256">Endoplasmic reticulum</keyword>
<evidence type="ECO:0000256" key="8">
    <source>
        <dbReference type="ARBA" id="ARBA00023136"/>
    </source>
</evidence>
<evidence type="ECO:0000256" key="2">
    <source>
        <dbReference type="ARBA" id="ARBA00010617"/>
    </source>
</evidence>
<feature type="binding site" description="axial binding residue" evidence="9">
    <location>
        <position position="450"/>
    </location>
    <ligand>
        <name>heme</name>
        <dbReference type="ChEBI" id="CHEBI:30413"/>
    </ligand>
    <ligandPart>
        <name>Fe</name>
        <dbReference type="ChEBI" id="CHEBI:18248"/>
    </ligandPart>
</feature>
<dbReference type="PANTHER" id="PTHR24291:SF201">
    <property type="entry name" value="CYTOCHROME P450, FAMILY 4, SUBFAMILY B, POLYPEPTIDE 7"/>
    <property type="match status" value="1"/>
</dbReference>
<dbReference type="FunFam" id="1.10.630.10:FF:000005">
    <property type="entry name" value="cytochrome P450 4F22 isoform X2"/>
    <property type="match status" value="1"/>
</dbReference>
<name>A0A8D0KI77_SALMN</name>
<comment type="cofactor">
    <cofactor evidence="9">
        <name>heme</name>
        <dbReference type="ChEBI" id="CHEBI:30413"/>
    </cofactor>
</comment>
<dbReference type="GO" id="GO:0005789">
    <property type="term" value="C:endoplasmic reticulum membrane"/>
    <property type="evidence" value="ECO:0007669"/>
    <property type="project" value="UniProtKB-SubCell"/>
</dbReference>
<dbReference type="InterPro" id="IPR036396">
    <property type="entry name" value="Cyt_P450_sf"/>
</dbReference>
<dbReference type="Pfam" id="PF00067">
    <property type="entry name" value="p450"/>
    <property type="match status" value="1"/>
</dbReference>
<keyword evidence="6 9" id="KW-0408">Iron</keyword>
<keyword evidence="7" id="KW-0560">Oxidoreductase</keyword>
<keyword evidence="8 10" id="KW-0472">Membrane</keyword>
<proteinExistence type="inferred from homology"/>
<dbReference type="AlphaFoldDB" id="A0A8D0KI77"/>
<keyword evidence="3 9" id="KW-0349">Heme</keyword>
<dbReference type="InterPro" id="IPR002401">
    <property type="entry name" value="Cyt_P450_E_grp-I"/>
</dbReference>
<evidence type="ECO:0000256" key="9">
    <source>
        <dbReference type="PIRSR" id="PIRSR602401-1"/>
    </source>
</evidence>
<reference evidence="11" key="2">
    <citation type="submission" date="2025-09" db="UniProtKB">
        <authorList>
            <consortium name="Ensembl"/>
        </authorList>
    </citation>
    <scope>IDENTIFICATION</scope>
</reference>
<keyword evidence="12" id="KW-1185">Reference proteome</keyword>
<comment type="subcellular location">
    <subcellularLocation>
        <location evidence="1">Endoplasmic reticulum membrane</location>
    </subcellularLocation>
</comment>
<evidence type="ECO:0000256" key="10">
    <source>
        <dbReference type="SAM" id="Phobius"/>
    </source>
</evidence>
<dbReference type="PRINTS" id="PR00385">
    <property type="entry name" value="P450"/>
</dbReference>
<dbReference type="InterPro" id="IPR050196">
    <property type="entry name" value="Cytochrome_P450_Monoox"/>
</dbReference>
<evidence type="ECO:0000256" key="3">
    <source>
        <dbReference type="ARBA" id="ARBA00022617"/>
    </source>
</evidence>
<dbReference type="SUPFAM" id="SSF48264">
    <property type="entry name" value="Cytochrome P450"/>
    <property type="match status" value="1"/>
</dbReference>
<reference evidence="11" key="1">
    <citation type="submission" date="2025-08" db="UniProtKB">
        <authorList>
            <consortium name="Ensembl"/>
        </authorList>
    </citation>
    <scope>IDENTIFICATION</scope>
</reference>
<keyword evidence="10" id="KW-1133">Transmembrane helix</keyword>
<evidence type="ECO:0000256" key="5">
    <source>
        <dbReference type="ARBA" id="ARBA00022824"/>
    </source>
</evidence>
<dbReference type="GO" id="GO:0016705">
    <property type="term" value="F:oxidoreductase activity, acting on paired donors, with incorporation or reduction of molecular oxygen"/>
    <property type="evidence" value="ECO:0007669"/>
    <property type="project" value="InterPro"/>
</dbReference>
<dbReference type="GO" id="GO:0005506">
    <property type="term" value="F:iron ion binding"/>
    <property type="evidence" value="ECO:0007669"/>
    <property type="project" value="InterPro"/>
</dbReference>
<dbReference type="Gene3D" id="1.10.630.10">
    <property type="entry name" value="Cytochrome P450"/>
    <property type="match status" value="1"/>
</dbReference>
<evidence type="ECO:0000256" key="4">
    <source>
        <dbReference type="ARBA" id="ARBA00022723"/>
    </source>
</evidence>
<feature type="transmembrane region" description="Helical" evidence="10">
    <location>
        <begin position="12"/>
        <end position="31"/>
    </location>
</feature>
<organism evidence="11 12">
    <name type="scientific">Salvator merianae</name>
    <name type="common">Argentine black and white tegu</name>
    <name type="synonym">Tupinambis merianae</name>
    <dbReference type="NCBI Taxonomy" id="96440"/>
    <lineage>
        <taxon>Eukaryota</taxon>
        <taxon>Metazoa</taxon>
        <taxon>Chordata</taxon>
        <taxon>Craniata</taxon>
        <taxon>Vertebrata</taxon>
        <taxon>Euteleostomi</taxon>
        <taxon>Lepidosauria</taxon>
        <taxon>Squamata</taxon>
        <taxon>Bifurcata</taxon>
        <taxon>Unidentata</taxon>
        <taxon>Episquamata</taxon>
        <taxon>Laterata</taxon>
        <taxon>Teiioidea</taxon>
        <taxon>Teiidae</taxon>
        <taxon>Salvator</taxon>
    </lineage>
</organism>
<dbReference type="Ensembl" id="ENSSMRT00000027679.1">
    <property type="protein sequence ID" value="ENSSMRP00000023634.1"/>
    <property type="gene ID" value="ENSSMRG00000018315.1"/>
</dbReference>
<keyword evidence="4 9" id="KW-0479">Metal-binding</keyword>
<evidence type="ECO:0000256" key="1">
    <source>
        <dbReference type="ARBA" id="ARBA00004586"/>
    </source>
</evidence>
<comment type="similarity">
    <text evidence="2">Belongs to the cytochrome P450 family.</text>
</comment>
<evidence type="ECO:0000256" key="6">
    <source>
        <dbReference type="ARBA" id="ARBA00023004"/>
    </source>
</evidence>
<sequence length="503" mass="58726">MKTVSETIANTSWIFHLIFILSLIYGLLKAIQFYGRKRYMVRVLQSFPGPPSHWLYGHLKMLEQDEELLNMTAWTEKYPHCHPLWYGIFLGFLNINHPEYAKTILSRGGKEFDFYIWLYGRGLLILDGPKWQQHRKLLTPGFHYDILKSYVTLMADSVKEMLDIWEKLILKDATKSVEIYKYASLMSLDTIMKCKFICFINIHRNNSYINTVLDLSAMFEQRLKTPLYHSDLIYQFSPQGRQFFKACKLAHLHTDNVIRERKESLKNEHEREKILKKRRLDFLDILLCAKDERGNSLSDEDIRAEVDTFMFRGHDTTASGFSWLLYCMAQNPEHQQRCREEIKEVLGPQEVIQWDDLGKLTYTTMCIKESFRLYPPVPLVGRELNSPVTFADGQTLPKGFLAVVNIYTLHRNPVVWDNPEVYDPLRFSLENSNSRHPYAFLPFVAGPRNCIGQQFAMNEMKVALALTLSRFELLPDPSKPSIPIAQLVTRSKNGIYLKLKTLC</sequence>
<dbReference type="OMA" id="DKWERYA"/>
<evidence type="ECO:0000313" key="11">
    <source>
        <dbReference type="Ensembl" id="ENSSMRP00000023634.1"/>
    </source>
</evidence>
<protein>
    <recommendedName>
        <fullName evidence="13">Cytochrome P450</fullName>
    </recommendedName>
</protein>
<keyword evidence="10" id="KW-0812">Transmembrane</keyword>
<evidence type="ECO:0008006" key="13">
    <source>
        <dbReference type="Google" id="ProtNLM"/>
    </source>
</evidence>
<dbReference type="Proteomes" id="UP000694421">
    <property type="component" value="Unplaced"/>
</dbReference>
<keyword evidence="7" id="KW-0503">Monooxygenase</keyword>
<evidence type="ECO:0000313" key="12">
    <source>
        <dbReference type="Proteomes" id="UP000694421"/>
    </source>
</evidence>
<dbReference type="GeneTree" id="ENSGT00940000161527"/>
<dbReference type="PANTHER" id="PTHR24291">
    <property type="entry name" value="CYTOCHROME P450 FAMILY 4"/>
    <property type="match status" value="1"/>
</dbReference>
<dbReference type="GO" id="GO:0020037">
    <property type="term" value="F:heme binding"/>
    <property type="evidence" value="ECO:0007669"/>
    <property type="project" value="InterPro"/>
</dbReference>
<evidence type="ECO:0000256" key="7">
    <source>
        <dbReference type="ARBA" id="ARBA00023033"/>
    </source>
</evidence>
<dbReference type="InterPro" id="IPR001128">
    <property type="entry name" value="Cyt_P450"/>
</dbReference>
<dbReference type="PRINTS" id="PR00463">
    <property type="entry name" value="EP450I"/>
</dbReference>
<dbReference type="GO" id="GO:0004497">
    <property type="term" value="F:monooxygenase activity"/>
    <property type="evidence" value="ECO:0007669"/>
    <property type="project" value="UniProtKB-KW"/>
</dbReference>
<accession>A0A8D0KI77</accession>